<evidence type="ECO:0008006" key="4">
    <source>
        <dbReference type="Google" id="ProtNLM"/>
    </source>
</evidence>
<proteinExistence type="inferred from homology"/>
<protein>
    <recommendedName>
        <fullName evidence="4">Isochorismatase-like domain-containing protein</fullName>
    </recommendedName>
</protein>
<dbReference type="PANTHER" id="PTHR11080:SF2">
    <property type="entry name" value="LD05707P"/>
    <property type="match status" value="1"/>
</dbReference>
<organism evidence="3">
    <name type="scientific">marine sediment metagenome</name>
    <dbReference type="NCBI Taxonomy" id="412755"/>
    <lineage>
        <taxon>unclassified sequences</taxon>
        <taxon>metagenomes</taxon>
        <taxon>ecological metagenomes</taxon>
    </lineage>
</organism>
<dbReference type="InterPro" id="IPR052347">
    <property type="entry name" value="Isochorismatase_Nicotinamidase"/>
</dbReference>
<dbReference type="GO" id="GO:0016787">
    <property type="term" value="F:hydrolase activity"/>
    <property type="evidence" value="ECO:0007669"/>
    <property type="project" value="UniProtKB-KW"/>
</dbReference>
<reference evidence="3" key="1">
    <citation type="journal article" date="2015" name="Nature">
        <title>Complex archaea that bridge the gap between prokaryotes and eukaryotes.</title>
        <authorList>
            <person name="Spang A."/>
            <person name="Saw J.H."/>
            <person name="Jorgensen S.L."/>
            <person name="Zaremba-Niedzwiedzka K."/>
            <person name="Martijn J."/>
            <person name="Lind A.E."/>
            <person name="van Eijk R."/>
            <person name="Schleper C."/>
            <person name="Guy L."/>
            <person name="Ettema T.J."/>
        </authorList>
    </citation>
    <scope>NUCLEOTIDE SEQUENCE</scope>
</reference>
<dbReference type="SUPFAM" id="SSF52499">
    <property type="entry name" value="Isochorismatase-like hydrolases"/>
    <property type="match status" value="1"/>
</dbReference>
<evidence type="ECO:0000256" key="1">
    <source>
        <dbReference type="ARBA" id="ARBA00006336"/>
    </source>
</evidence>
<dbReference type="Gene3D" id="3.40.50.850">
    <property type="entry name" value="Isochorismatase-like"/>
    <property type="match status" value="1"/>
</dbReference>
<dbReference type="InterPro" id="IPR036380">
    <property type="entry name" value="Isochorismatase-like_sf"/>
</dbReference>
<keyword evidence="2" id="KW-0378">Hydrolase</keyword>
<dbReference type="PANTHER" id="PTHR11080">
    <property type="entry name" value="PYRAZINAMIDASE/NICOTINAMIDASE"/>
    <property type="match status" value="1"/>
</dbReference>
<dbReference type="AlphaFoldDB" id="A0A0F9UZB3"/>
<comment type="similarity">
    <text evidence="1">Belongs to the isochorismatase family.</text>
</comment>
<gene>
    <name evidence="3" type="ORF">LCGC14_0469560</name>
</gene>
<name>A0A0F9UZB3_9ZZZZ</name>
<comment type="caution">
    <text evidence="3">The sequence shown here is derived from an EMBL/GenBank/DDBJ whole genome shotgun (WGS) entry which is preliminary data.</text>
</comment>
<evidence type="ECO:0000313" key="3">
    <source>
        <dbReference type="EMBL" id="KKN66621.1"/>
    </source>
</evidence>
<accession>A0A0F9UZB3</accession>
<evidence type="ECO:0000256" key="2">
    <source>
        <dbReference type="ARBA" id="ARBA00022801"/>
    </source>
</evidence>
<sequence>MAVNIQLLIIDPEHDFCNANGSLFVPGSPDDMDRLATMVHRLKDKLSDIHVTLDSHHPVDIAHAIWFVDSAGNHPAPFTQITASDMKDRVWVTTKPGAQKRTLEYFEALEVAGRYPHVIWPNHCIIGSEGTNVVPSLANSLNEWTDRFGWVNYVTKGSNPWTEHFSAVKAEVPDPTDISTQINTNFIETLEKADVILLAGEAGSHCLANTCVDIADNFSDSKFVEKLMLLTDATSPVPSFEALQDTFITNMVKRGMKTTTTVDFLKTA</sequence>
<dbReference type="EMBL" id="LAZR01000495">
    <property type="protein sequence ID" value="KKN66621.1"/>
    <property type="molecule type" value="Genomic_DNA"/>
</dbReference>